<dbReference type="GO" id="GO:0003824">
    <property type="term" value="F:catalytic activity"/>
    <property type="evidence" value="ECO:0007669"/>
    <property type="project" value="UniProtKB-KW"/>
</dbReference>
<dbReference type="Gene3D" id="3.30.420.10">
    <property type="entry name" value="Ribonuclease H-like superfamily/Ribonuclease H"/>
    <property type="match status" value="1"/>
</dbReference>
<name>A0A6S7K280_PARCT</name>
<evidence type="ECO:0000313" key="2">
    <source>
        <dbReference type="EMBL" id="CAB4039476.1"/>
    </source>
</evidence>
<evidence type="ECO:0000256" key="1">
    <source>
        <dbReference type="ARBA" id="ARBA00023268"/>
    </source>
</evidence>
<dbReference type="EMBL" id="CACRXK020025444">
    <property type="protein sequence ID" value="CAB4039476.1"/>
    <property type="molecule type" value="Genomic_DNA"/>
</dbReference>
<dbReference type="InterPro" id="IPR041588">
    <property type="entry name" value="Integrase_H2C2"/>
</dbReference>
<sequence>AKTELDQMLSSHTVCKSSSNWASPLHMVPKSNGDWRPCRNYRALNAATKPYRYPVPHVQDYSARPAGCKIFSKIDLVRAYHQIPVAPEDVSKTAVVTPLGVFEFKRSPYGLRNAAQTFQRFIDEVYRDLDFVFVFIDDILVFSTTPDQHRHHLRQLFQRLEHYGLVINPKKCELCRSQLSFLGFPQPVDKKDFLNLLTRRKCEEAFQFCKSALASATLLVHPHYNAPTSITSDASDLAVGAVKTPSWFIEGRVFHVYTDHKPLTFAISSGSSQRSPRQIRQLAFISEFTTDLRHVKSKNNAVADAFSRIQINATSYTQIGFLAIAQAQADDYEIQCLKAGVTNLKLVDVLLDGDDNITLLCDSSQGNIRLVVPESFCREIFNLIHNLSHPDARSTCKLVSARCMWNGLNRGVRRWIRTRNGCQQSKIHRHTTAPLQKFDIPDHSFAETHVDIVGPLPLSRGFSYLFTCINRYTRWTEAIPMVDMTAGSCARGLLHGWILRFGLHRSIMSDRGRRFESNLWASLMLLLGIKRNRTTAYHPQSNGIVERFHRQLKTSVKALLNGPNWHDEVKSPLQRPYDGPFLVIQRNDKFFTLNKNGCRDTVSIDRFKPAFLEKMDDPPLNPTTHPMTPVPPDTIEPPLPMVLPTPSLTTRSGRTVHLPRRYRTGEGGAL</sequence>
<dbReference type="PROSITE" id="PS50878">
    <property type="entry name" value="RT_POL"/>
    <property type="match status" value="1"/>
</dbReference>
<dbReference type="Pfam" id="PF17921">
    <property type="entry name" value="Integrase_H2C2"/>
    <property type="match status" value="1"/>
</dbReference>
<dbReference type="InterPro" id="IPR041577">
    <property type="entry name" value="RT_RNaseH_2"/>
</dbReference>
<comment type="caution">
    <text evidence="2">The sequence shown here is derived from an EMBL/GenBank/DDBJ whole genome shotgun (WGS) entry which is preliminary data.</text>
</comment>
<dbReference type="InterPro" id="IPR000477">
    <property type="entry name" value="RT_dom"/>
</dbReference>
<dbReference type="Pfam" id="PF00078">
    <property type="entry name" value="RVT_1"/>
    <property type="match status" value="1"/>
</dbReference>
<protein>
    <submittedName>
        <fullName evidence="2">Transposon Ty3-G Gag-Pol poly</fullName>
    </submittedName>
</protein>
<dbReference type="Gene3D" id="1.10.340.70">
    <property type="match status" value="1"/>
</dbReference>
<dbReference type="GO" id="GO:0003676">
    <property type="term" value="F:nucleic acid binding"/>
    <property type="evidence" value="ECO:0007669"/>
    <property type="project" value="InterPro"/>
</dbReference>
<proteinExistence type="predicted"/>
<dbReference type="Pfam" id="PF17919">
    <property type="entry name" value="RT_RNaseH_2"/>
    <property type="match status" value="1"/>
</dbReference>
<dbReference type="GO" id="GO:0015074">
    <property type="term" value="P:DNA integration"/>
    <property type="evidence" value="ECO:0007669"/>
    <property type="project" value="InterPro"/>
</dbReference>
<dbReference type="SUPFAM" id="SSF53098">
    <property type="entry name" value="Ribonuclease H-like"/>
    <property type="match status" value="1"/>
</dbReference>
<feature type="non-terminal residue" evidence="2">
    <location>
        <position position="670"/>
    </location>
</feature>
<dbReference type="SUPFAM" id="SSF56672">
    <property type="entry name" value="DNA/RNA polymerases"/>
    <property type="match status" value="1"/>
</dbReference>
<dbReference type="Gene3D" id="3.10.10.10">
    <property type="entry name" value="HIV Type 1 Reverse Transcriptase, subunit A, domain 1"/>
    <property type="match status" value="1"/>
</dbReference>
<dbReference type="InterPro" id="IPR050951">
    <property type="entry name" value="Retrovirus_Pol_polyprotein"/>
</dbReference>
<organism evidence="2 3">
    <name type="scientific">Paramuricea clavata</name>
    <name type="common">Red gorgonian</name>
    <name type="synonym">Violescent sea-whip</name>
    <dbReference type="NCBI Taxonomy" id="317549"/>
    <lineage>
        <taxon>Eukaryota</taxon>
        <taxon>Metazoa</taxon>
        <taxon>Cnidaria</taxon>
        <taxon>Anthozoa</taxon>
        <taxon>Octocorallia</taxon>
        <taxon>Malacalcyonacea</taxon>
        <taxon>Plexauridae</taxon>
        <taxon>Paramuricea</taxon>
    </lineage>
</organism>
<gene>
    <name evidence="2" type="ORF">PACLA_8A019467</name>
</gene>
<dbReference type="PANTHER" id="PTHR37984">
    <property type="entry name" value="PROTEIN CBG26694"/>
    <property type="match status" value="1"/>
</dbReference>
<dbReference type="Proteomes" id="UP001152795">
    <property type="component" value="Unassembled WGS sequence"/>
</dbReference>
<dbReference type="InterPro" id="IPR036397">
    <property type="entry name" value="RNaseH_sf"/>
</dbReference>
<accession>A0A6S7K280</accession>
<dbReference type="PROSITE" id="PS50994">
    <property type="entry name" value="INTEGRASE"/>
    <property type="match status" value="1"/>
</dbReference>
<dbReference type="PANTHER" id="PTHR37984:SF5">
    <property type="entry name" value="PROTEIN NYNRIN-LIKE"/>
    <property type="match status" value="1"/>
</dbReference>
<dbReference type="AlphaFoldDB" id="A0A6S7K280"/>
<keyword evidence="3" id="KW-1185">Reference proteome</keyword>
<evidence type="ECO:0000313" key="3">
    <source>
        <dbReference type="Proteomes" id="UP001152795"/>
    </source>
</evidence>
<dbReference type="Gene3D" id="3.30.70.270">
    <property type="match status" value="1"/>
</dbReference>
<dbReference type="InterPro" id="IPR043502">
    <property type="entry name" value="DNA/RNA_pol_sf"/>
</dbReference>
<dbReference type="InterPro" id="IPR043128">
    <property type="entry name" value="Rev_trsase/Diguanyl_cyclase"/>
</dbReference>
<dbReference type="InterPro" id="IPR012337">
    <property type="entry name" value="RNaseH-like_sf"/>
</dbReference>
<dbReference type="OrthoDB" id="6223232at2759"/>
<reference evidence="2" key="1">
    <citation type="submission" date="2020-04" db="EMBL/GenBank/DDBJ databases">
        <authorList>
            <person name="Alioto T."/>
            <person name="Alioto T."/>
            <person name="Gomez Garrido J."/>
        </authorList>
    </citation>
    <scope>NUCLEOTIDE SEQUENCE</scope>
    <source>
        <strain evidence="2">A484AB</strain>
    </source>
</reference>
<dbReference type="Pfam" id="PF00665">
    <property type="entry name" value="rve"/>
    <property type="match status" value="1"/>
</dbReference>
<keyword evidence="1" id="KW-0511">Multifunctional enzyme</keyword>
<dbReference type="InterPro" id="IPR001584">
    <property type="entry name" value="Integrase_cat-core"/>
</dbReference>
<dbReference type="CDD" id="cd01647">
    <property type="entry name" value="RT_LTR"/>
    <property type="match status" value="1"/>
</dbReference>